<dbReference type="SUPFAM" id="SSF52047">
    <property type="entry name" value="RNI-like"/>
    <property type="match status" value="1"/>
</dbReference>
<reference evidence="4" key="1">
    <citation type="submission" date="2024-06" db="EMBL/GenBank/DDBJ databases">
        <title>Multi-omics analyses provide insights into the biosynthesis of the anticancer antibiotic pleurotin in Hohenbuehelia grisea.</title>
        <authorList>
            <person name="Weaver J.A."/>
            <person name="Alberti F."/>
        </authorList>
    </citation>
    <scope>NUCLEOTIDE SEQUENCE [LARGE SCALE GENOMIC DNA]</scope>
    <source>
        <strain evidence="4">T-177</strain>
    </source>
</reference>
<protein>
    <recommendedName>
        <fullName evidence="2">F-box domain-containing protein</fullName>
    </recommendedName>
</protein>
<evidence type="ECO:0000259" key="2">
    <source>
        <dbReference type="Pfam" id="PF12937"/>
    </source>
</evidence>
<accession>A0ABR3JZ36</accession>
<comment type="caution">
    <text evidence="3">The sequence shown here is derived from an EMBL/GenBank/DDBJ whole genome shotgun (WGS) entry which is preliminary data.</text>
</comment>
<dbReference type="Proteomes" id="UP001556367">
    <property type="component" value="Unassembled WGS sequence"/>
</dbReference>
<proteinExistence type="predicted"/>
<organism evidence="3 4">
    <name type="scientific">Hohenbuehelia grisea</name>
    <dbReference type="NCBI Taxonomy" id="104357"/>
    <lineage>
        <taxon>Eukaryota</taxon>
        <taxon>Fungi</taxon>
        <taxon>Dikarya</taxon>
        <taxon>Basidiomycota</taxon>
        <taxon>Agaricomycotina</taxon>
        <taxon>Agaricomycetes</taxon>
        <taxon>Agaricomycetidae</taxon>
        <taxon>Agaricales</taxon>
        <taxon>Pleurotineae</taxon>
        <taxon>Pleurotaceae</taxon>
        <taxon>Hohenbuehelia</taxon>
    </lineage>
</organism>
<evidence type="ECO:0000313" key="3">
    <source>
        <dbReference type="EMBL" id="KAL0961036.1"/>
    </source>
</evidence>
<dbReference type="Pfam" id="PF12937">
    <property type="entry name" value="F-box-like"/>
    <property type="match status" value="1"/>
</dbReference>
<dbReference type="InterPro" id="IPR036047">
    <property type="entry name" value="F-box-like_dom_sf"/>
</dbReference>
<dbReference type="InterPro" id="IPR032675">
    <property type="entry name" value="LRR_dom_sf"/>
</dbReference>
<evidence type="ECO:0000256" key="1">
    <source>
        <dbReference type="SAM" id="MobiDB-lite"/>
    </source>
</evidence>
<dbReference type="EMBL" id="JASNQZ010000001">
    <property type="protein sequence ID" value="KAL0961036.1"/>
    <property type="molecule type" value="Genomic_DNA"/>
</dbReference>
<feature type="domain" description="F-box" evidence="2">
    <location>
        <begin position="16"/>
        <end position="64"/>
    </location>
</feature>
<dbReference type="InterPro" id="IPR001810">
    <property type="entry name" value="F-box_dom"/>
</dbReference>
<name>A0ABR3JZ36_9AGAR</name>
<dbReference type="Gene3D" id="3.80.10.10">
    <property type="entry name" value="Ribonuclease Inhibitor"/>
    <property type="match status" value="1"/>
</dbReference>
<dbReference type="SUPFAM" id="SSF81383">
    <property type="entry name" value="F-box domain"/>
    <property type="match status" value="1"/>
</dbReference>
<evidence type="ECO:0000313" key="4">
    <source>
        <dbReference type="Proteomes" id="UP001556367"/>
    </source>
</evidence>
<feature type="region of interest" description="Disordered" evidence="1">
    <location>
        <begin position="450"/>
        <end position="481"/>
    </location>
</feature>
<dbReference type="Gene3D" id="1.20.1280.50">
    <property type="match status" value="1"/>
</dbReference>
<keyword evidence="4" id="KW-1185">Reference proteome</keyword>
<sequence>MSTSTTTTTSTLASADSLPAELLIIIFNDCADVDPLSPLALTAVCKRWSMIALNTPAIWQTISLDTSRLLPLEVAVNDSLNGVTTSNPNSHPPRCSLRAMQRQAALWAARSAPLPLKIHLRSNRGPPHAYDSVLPLIMPLLNCLARWQELRVYGPDVDLGPDVYSRRYPVSMSHTRLEIHVGGGWGCVNDPAMILDVSSFGGGLSVWSHDLPSASDLEWGPGLDINIGLESRLGLGWDTTMLLTTLTINEYDLEARLRPRPILRLLAVCPALELFAFIGIRHTVWEPVDELLDVDTDNSNSVAHIIQQPMPVPRLLHLYRLDLHNTNSVRTILSHLHAPNLSELHLSHLNVEYTLPEPLTLSDGDSDSGYGSGDFSRSPSSDRALGMGLRALIKRCRPRLRVLNMDYSDMRAKDFKWVFEHLHTLAHFTIIASDMSDHVLELLRPRRQQRKVEERGEASIGVNGAEVELDENTGRGQDADATSEDDWEVLLPSLGFLHLSLCDLISGSTLVDIMRTRVAVTEPSPGQPKIKAKREPPVVLHEAVEGASLESSEDLGQLTAEEFEKAYGRSIEEPYVIPLISLVVRDCARFQPEDRQALATILGKRFVWVDE</sequence>
<gene>
    <name evidence="3" type="ORF">HGRIS_006026</name>
</gene>